<dbReference type="Gene3D" id="3.40.50.2000">
    <property type="entry name" value="Glycogen Phosphorylase B"/>
    <property type="match status" value="2"/>
</dbReference>
<keyword evidence="3" id="KW-0808">Transferase</keyword>
<dbReference type="Pfam" id="PF00534">
    <property type="entry name" value="Glycos_transf_1"/>
    <property type="match status" value="1"/>
</dbReference>
<feature type="domain" description="Glycosyltransferase subfamily 4-like N-terminal" evidence="2">
    <location>
        <begin position="17"/>
        <end position="168"/>
    </location>
</feature>
<dbReference type="AlphaFoldDB" id="A0A1T4VK35"/>
<evidence type="ECO:0000259" key="1">
    <source>
        <dbReference type="Pfam" id="PF00534"/>
    </source>
</evidence>
<proteinExistence type="predicted"/>
<dbReference type="GO" id="GO:0016757">
    <property type="term" value="F:glycosyltransferase activity"/>
    <property type="evidence" value="ECO:0007669"/>
    <property type="project" value="InterPro"/>
</dbReference>
<keyword evidence="4" id="KW-1185">Reference proteome</keyword>
<dbReference type="PANTHER" id="PTHR45947">
    <property type="entry name" value="SULFOQUINOVOSYL TRANSFERASE SQD2"/>
    <property type="match status" value="1"/>
</dbReference>
<reference evidence="3 4" key="1">
    <citation type="submission" date="2017-02" db="EMBL/GenBank/DDBJ databases">
        <authorList>
            <person name="Peterson S.W."/>
        </authorList>
    </citation>
    <scope>NUCLEOTIDE SEQUENCE [LARGE SCALE GENOMIC DNA]</scope>
    <source>
        <strain evidence="3 4">DSM 18034</strain>
    </source>
</reference>
<organism evidence="3 4">
    <name type="scientific">Desulfobaculum bizertense DSM 18034</name>
    <dbReference type="NCBI Taxonomy" id="1121442"/>
    <lineage>
        <taxon>Bacteria</taxon>
        <taxon>Pseudomonadati</taxon>
        <taxon>Thermodesulfobacteriota</taxon>
        <taxon>Desulfovibrionia</taxon>
        <taxon>Desulfovibrionales</taxon>
        <taxon>Desulfovibrionaceae</taxon>
        <taxon>Desulfobaculum</taxon>
    </lineage>
</organism>
<evidence type="ECO:0000259" key="2">
    <source>
        <dbReference type="Pfam" id="PF13439"/>
    </source>
</evidence>
<dbReference type="SUPFAM" id="SSF53756">
    <property type="entry name" value="UDP-Glycosyltransferase/glycogen phosphorylase"/>
    <property type="match status" value="1"/>
</dbReference>
<evidence type="ECO:0000313" key="3">
    <source>
        <dbReference type="EMBL" id="SKA65293.1"/>
    </source>
</evidence>
<dbReference type="Proteomes" id="UP000189733">
    <property type="component" value="Unassembled WGS sequence"/>
</dbReference>
<name>A0A1T4VK35_9BACT</name>
<dbReference type="EMBL" id="FUYA01000001">
    <property type="protein sequence ID" value="SKA65293.1"/>
    <property type="molecule type" value="Genomic_DNA"/>
</dbReference>
<dbReference type="PANTHER" id="PTHR45947:SF3">
    <property type="entry name" value="SULFOQUINOVOSYL TRANSFERASE SQD2"/>
    <property type="match status" value="1"/>
</dbReference>
<accession>A0A1T4VK35</accession>
<dbReference type="RefSeq" id="WP_078683810.1">
    <property type="nucleotide sequence ID" value="NZ_FUYA01000001.1"/>
</dbReference>
<dbReference type="InterPro" id="IPR028098">
    <property type="entry name" value="Glyco_trans_4-like_N"/>
</dbReference>
<sequence length="366" mass="40654">MRIIQVVNVRWFNATAWYALFLSRLLRDAGHEVIVLTLEGTETHEKALAWGLDARALPLNTVNPIRLVSLLFSLRKLVKTFQPDVVNCHRGESFILWGLLKKCGKGFKLFRTRGDQRLPRNNFPNRWLHSSCADGVISTNSVMHRHFLSNFGIPNPQLHLIPGGVDRDKFQFSPAGRAELREQYGYADSDFVVGLLGRFDEVKGQKELIASIATLRAQGLTQIKLLLLGFETATSEQSVRTWIAENDMQDATTITGFCPDIAAAISCCDLGVIASKWSETIARAALEFMSCHVPIVSSSVGVMPDLLPAEALFAPGDVQDMGTHITRAYTDAAYYARLGHIQGERINHLTGADFLQQTLNVYRGLA</sequence>
<dbReference type="STRING" id="1121442.SAMN02745702_00512"/>
<dbReference type="OrthoDB" id="9804196at2"/>
<dbReference type="InterPro" id="IPR001296">
    <property type="entry name" value="Glyco_trans_1"/>
</dbReference>
<dbReference type="Pfam" id="PF13439">
    <property type="entry name" value="Glyco_transf_4"/>
    <property type="match status" value="1"/>
</dbReference>
<protein>
    <submittedName>
        <fullName evidence="3">Glycosyltransferase involved in cell wall bisynthesis</fullName>
    </submittedName>
</protein>
<feature type="domain" description="Glycosyl transferase family 1" evidence="1">
    <location>
        <begin position="177"/>
        <end position="339"/>
    </location>
</feature>
<gene>
    <name evidence="3" type="ORF">SAMN02745702_00512</name>
</gene>
<evidence type="ECO:0000313" key="4">
    <source>
        <dbReference type="Proteomes" id="UP000189733"/>
    </source>
</evidence>
<dbReference type="InterPro" id="IPR050194">
    <property type="entry name" value="Glycosyltransferase_grp1"/>
</dbReference>